<dbReference type="GO" id="GO:0003677">
    <property type="term" value="F:DNA binding"/>
    <property type="evidence" value="ECO:0007669"/>
    <property type="project" value="UniProtKB-KW"/>
</dbReference>
<dbReference type="InterPro" id="IPR013087">
    <property type="entry name" value="Znf_C2H2_type"/>
</dbReference>
<feature type="compositionally biased region" description="Basic residues" evidence="11">
    <location>
        <begin position="338"/>
        <end position="348"/>
    </location>
</feature>
<evidence type="ECO:0000256" key="2">
    <source>
        <dbReference type="ARBA" id="ARBA00022723"/>
    </source>
</evidence>
<evidence type="ECO:0000256" key="5">
    <source>
        <dbReference type="ARBA" id="ARBA00022833"/>
    </source>
</evidence>
<keyword evidence="6" id="KW-0805">Transcription regulation</keyword>
<dbReference type="SUPFAM" id="SSF57667">
    <property type="entry name" value="beta-beta-alpha zinc fingers"/>
    <property type="match status" value="4"/>
</dbReference>
<dbReference type="GO" id="GO:0006355">
    <property type="term" value="P:regulation of DNA-templated transcription"/>
    <property type="evidence" value="ECO:0007669"/>
    <property type="project" value="UniProtKB-ARBA"/>
</dbReference>
<feature type="domain" description="C2H2-type" evidence="12">
    <location>
        <begin position="611"/>
        <end position="638"/>
    </location>
</feature>
<dbReference type="GO" id="GO:0008270">
    <property type="term" value="F:zinc ion binding"/>
    <property type="evidence" value="ECO:0007669"/>
    <property type="project" value="UniProtKB-KW"/>
</dbReference>
<keyword evidence="4 10" id="KW-0863">Zinc-finger</keyword>
<dbReference type="EMBL" id="BPLR01003963">
    <property type="protein sequence ID" value="GIX90712.1"/>
    <property type="molecule type" value="Genomic_DNA"/>
</dbReference>
<keyword evidence="5" id="KW-0862">Zinc</keyword>
<feature type="domain" description="C2H2-type" evidence="12">
    <location>
        <begin position="463"/>
        <end position="491"/>
    </location>
</feature>
<dbReference type="Proteomes" id="UP001054945">
    <property type="component" value="Unassembled WGS sequence"/>
</dbReference>
<dbReference type="PROSITE" id="PS50157">
    <property type="entry name" value="ZINC_FINGER_C2H2_2"/>
    <property type="match status" value="8"/>
</dbReference>
<dbReference type="Pfam" id="PF00096">
    <property type="entry name" value="zf-C2H2"/>
    <property type="match status" value="8"/>
</dbReference>
<feature type="domain" description="C2H2-type" evidence="12">
    <location>
        <begin position="583"/>
        <end position="610"/>
    </location>
</feature>
<evidence type="ECO:0000313" key="13">
    <source>
        <dbReference type="EMBL" id="GIX90712.1"/>
    </source>
</evidence>
<keyword evidence="14" id="KW-1185">Reference proteome</keyword>
<dbReference type="AlphaFoldDB" id="A0AAV4P0G5"/>
<dbReference type="FunFam" id="3.30.160.60:FF:001228">
    <property type="entry name" value="Zinc finger protein 236"/>
    <property type="match status" value="1"/>
</dbReference>
<comment type="caution">
    <text evidence="13">The sequence shown here is derived from an EMBL/GenBank/DDBJ whole genome shotgun (WGS) entry which is preliminary data.</text>
</comment>
<feature type="region of interest" description="Disordered" evidence="11">
    <location>
        <begin position="287"/>
        <end position="398"/>
    </location>
</feature>
<feature type="compositionally biased region" description="Basic and acidic residues" evidence="11">
    <location>
        <begin position="325"/>
        <end position="335"/>
    </location>
</feature>
<keyword evidence="9" id="KW-0539">Nucleus</keyword>
<dbReference type="FunFam" id="3.30.160.60:FF:000145">
    <property type="entry name" value="Zinc finger protein 574"/>
    <property type="match status" value="1"/>
</dbReference>
<dbReference type="Gene3D" id="3.30.160.60">
    <property type="entry name" value="Classic Zinc Finger"/>
    <property type="match status" value="8"/>
</dbReference>
<evidence type="ECO:0000313" key="14">
    <source>
        <dbReference type="Proteomes" id="UP001054945"/>
    </source>
</evidence>
<gene>
    <name evidence="13" type="primary">ZNF649</name>
    <name evidence="13" type="ORF">CEXT_806911</name>
</gene>
<keyword evidence="7" id="KW-0238">DNA-binding</keyword>
<evidence type="ECO:0000256" key="8">
    <source>
        <dbReference type="ARBA" id="ARBA00023163"/>
    </source>
</evidence>
<feature type="compositionally biased region" description="Basic and acidic residues" evidence="11">
    <location>
        <begin position="151"/>
        <end position="167"/>
    </location>
</feature>
<proteinExistence type="predicted"/>
<feature type="compositionally biased region" description="Polar residues" evidence="11">
    <location>
        <begin position="7"/>
        <end position="39"/>
    </location>
</feature>
<comment type="subcellular location">
    <subcellularLocation>
        <location evidence="1">Nucleus</location>
    </subcellularLocation>
</comment>
<accession>A0AAV4P0G5</accession>
<feature type="domain" description="C2H2-type" evidence="12">
    <location>
        <begin position="527"/>
        <end position="554"/>
    </location>
</feature>
<dbReference type="FunFam" id="3.30.160.60:FF:001177">
    <property type="entry name" value="Zinc finger protein 33A"/>
    <property type="match status" value="1"/>
</dbReference>
<keyword evidence="8" id="KW-0804">Transcription</keyword>
<dbReference type="FunFam" id="3.30.160.60:FF:002343">
    <property type="entry name" value="Zinc finger protein 33A"/>
    <property type="match status" value="1"/>
</dbReference>
<dbReference type="InterPro" id="IPR036236">
    <property type="entry name" value="Znf_C2H2_sf"/>
</dbReference>
<evidence type="ECO:0000256" key="7">
    <source>
        <dbReference type="ARBA" id="ARBA00023125"/>
    </source>
</evidence>
<feature type="compositionally biased region" description="Low complexity" evidence="11">
    <location>
        <begin position="372"/>
        <end position="391"/>
    </location>
</feature>
<feature type="domain" description="C2H2-type" evidence="12">
    <location>
        <begin position="555"/>
        <end position="582"/>
    </location>
</feature>
<keyword evidence="2" id="KW-0479">Metal-binding</keyword>
<evidence type="ECO:0000256" key="6">
    <source>
        <dbReference type="ARBA" id="ARBA00023015"/>
    </source>
</evidence>
<protein>
    <submittedName>
        <fullName evidence="13">Zinc finger protein 649</fullName>
    </submittedName>
</protein>
<feature type="compositionally biased region" description="Basic residues" evidence="11">
    <location>
        <begin position="311"/>
        <end position="320"/>
    </location>
</feature>
<reference evidence="13 14" key="1">
    <citation type="submission" date="2021-06" db="EMBL/GenBank/DDBJ databases">
        <title>Caerostris extrusa draft genome.</title>
        <authorList>
            <person name="Kono N."/>
            <person name="Arakawa K."/>
        </authorList>
    </citation>
    <scope>NUCLEOTIDE SEQUENCE [LARGE SCALE GENOMIC DNA]</scope>
</reference>
<feature type="region of interest" description="Disordered" evidence="11">
    <location>
        <begin position="1"/>
        <end position="41"/>
    </location>
</feature>
<dbReference type="PANTHER" id="PTHR16515:SF2">
    <property type="entry name" value="PR DOMAIN ZINC FINGER PROTEIN 4"/>
    <property type="match status" value="1"/>
</dbReference>
<feature type="region of interest" description="Disordered" evidence="11">
    <location>
        <begin position="141"/>
        <end position="175"/>
    </location>
</feature>
<dbReference type="PROSITE" id="PS00028">
    <property type="entry name" value="ZINC_FINGER_C2H2_1"/>
    <property type="match status" value="7"/>
</dbReference>
<dbReference type="PANTHER" id="PTHR16515">
    <property type="entry name" value="PR DOMAIN ZINC FINGER PROTEIN"/>
    <property type="match status" value="1"/>
</dbReference>
<evidence type="ECO:0000256" key="10">
    <source>
        <dbReference type="PROSITE-ProRule" id="PRU00042"/>
    </source>
</evidence>
<name>A0AAV4P0G5_CAEEX</name>
<feature type="region of interest" description="Disordered" evidence="11">
    <location>
        <begin position="418"/>
        <end position="439"/>
    </location>
</feature>
<evidence type="ECO:0000256" key="1">
    <source>
        <dbReference type="ARBA" id="ARBA00004123"/>
    </source>
</evidence>
<feature type="domain" description="C2H2-type" evidence="12">
    <location>
        <begin position="639"/>
        <end position="667"/>
    </location>
</feature>
<dbReference type="FunFam" id="3.30.160.60:FF:001049">
    <property type="entry name" value="zinc finger protein 319"/>
    <property type="match status" value="1"/>
</dbReference>
<evidence type="ECO:0000256" key="9">
    <source>
        <dbReference type="ARBA" id="ARBA00023242"/>
    </source>
</evidence>
<keyword evidence="3" id="KW-0677">Repeat</keyword>
<feature type="domain" description="C2H2-type" evidence="12">
    <location>
        <begin position="668"/>
        <end position="695"/>
    </location>
</feature>
<dbReference type="SMART" id="SM00355">
    <property type="entry name" value="ZnF_C2H2"/>
    <property type="match status" value="8"/>
</dbReference>
<feature type="domain" description="C2H2-type" evidence="12">
    <location>
        <begin position="495"/>
        <end position="522"/>
    </location>
</feature>
<dbReference type="InterPro" id="IPR050331">
    <property type="entry name" value="Zinc_finger"/>
</dbReference>
<sequence length="701" mass="78529">MGKQKGDPQNNQCVTNPNTSVISESGGTQDNHIRPSSSAFVPHSPAVVSSEGLENYLLKEQILGYCTQSTVEPLNNVAATSADDDVTFIENKKNETNVSSLKKRKIVEEENNNGAVKTNNKIESSDKLQFSMSNKVQSLLLSSKSQDAQSEVDKNKSDKNDNLKLSERNQPSLSASNLRKNIASSLLKTKTVDDTSNSRPTRNSALTNIVDSQKSVTVNKIATVKAVSSTTVNGKKSIPSASTAKTSLRSVRGRKYQEKNAIDSITVLSSDVDDEIQCENSTSKNMVGIRKEQEKGLSAADKVNSEEKIPQKRGRKRKKINGLDQNDKPSEDSNKKMYPVKRGRGRKPQQKELIIPNNIEEEIENENVFDPNSENQTSNSENNLRNSENGSTSETHNYSIQDDANENLSTSASLLLTPLQPVKEENDEEKNDLQSSILESKNTSDTVAVASTSSDKDSNPIAFTCAECHRSFTRKYHLDRHLKISKCSGLPMPSFPCELCNRNYTRKDNLREHLRSHTGEVHRRKNHKCEYCDKAFHGQSLLAIHVRKHTGEKPFPCDFCPKRFPSTGALSKHRMTHTGEKPYSCNECGRKFTLKGTLSRHIRTHTGIRPHACTYCGKKFIQIGGLNAHMFYHTGENGFKCNDCGKVFNRKARLQMHRLYVHIKLKPFVCEHCNKPFTRKEDLMRHAVLHTGEKTFQMSNL</sequence>
<dbReference type="FunFam" id="3.30.160.60:FF:000100">
    <property type="entry name" value="Zinc finger 45-like"/>
    <property type="match status" value="1"/>
</dbReference>
<dbReference type="GO" id="GO:0005634">
    <property type="term" value="C:nucleus"/>
    <property type="evidence" value="ECO:0007669"/>
    <property type="project" value="UniProtKB-SubCell"/>
</dbReference>
<organism evidence="13 14">
    <name type="scientific">Caerostris extrusa</name>
    <name type="common">Bark spider</name>
    <name type="synonym">Caerostris bankana</name>
    <dbReference type="NCBI Taxonomy" id="172846"/>
    <lineage>
        <taxon>Eukaryota</taxon>
        <taxon>Metazoa</taxon>
        <taxon>Ecdysozoa</taxon>
        <taxon>Arthropoda</taxon>
        <taxon>Chelicerata</taxon>
        <taxon>Arachnida</taxon>
        <taxon>Araneae</taxon>
        <taxon>Araneomorphae</taxon>
        <taxon>Entelegynae</taxon>
        <taxon>Araneoidea</taxon>
        <taxon>Araneidae</taxon>
        <taxon>Caerostris</taxon>
    </lineage>
</organism>
<evidence type="ECO:0000256" key="3">
    <source>
        <dbReference type="ARBA" id="ARBA00022737"/>
    </source>
</evidence>
<evidence type="ECO:0000256" key="11">
    <source>
        <dbReference type="SAM" id="MobiDB-lite"/>
    </source>
</evidence>
<evidence type="ECO:0000256" key="4">
    <source>
        <dbReference type="ARBA" id="ARBA00022771"/>
    </source>
</evidence>
<evidence type="ECO:0000259" key="12">
    <source>
        <dbReference type="PROSITE" id="PS50157"/>
    </source>
</evidence>